<name>A0A9P0GE98_9CUCU</name>
<protein>
    <submittedName>
        <fullName evidence="1">Uncharacterized protein</fullName>
    </submittedName>
</protein>
<sequence>MKQVILLGHVQNYINQDYWDIIIHMKKPNRKTFQMNITMILYRDIHDVQVKGQIYKFVDGSYKETALKYDGDACTFLKTICGNMFQFNANKDVFKNFITKCPLKKGKYYVYNVNETFVRAPFIPVWRGKIEYSYFTDNALIYNSDAFFEVIEISKN</sequence>
<keyword evidence="2" id="KW-1185">Reference proteome</keyword>
<dbReference type="OrthoDB" id="6736083at2759"/>
<dbReference type="EMBL" id="OV651818">
    <property type="protein sequence ID" value="CAH1112595.1"/>
    <property type="molecule type" value="Genomic_DNA"/>
</dbReference>
<gene>
    <name evidence="1" type="ORF">PSYICH_LOCUS12010</name>
</gene>
<organism evidence="1 2">
    <name type="scientific">Psylliodes chrysocephalus</name>
    <dbReference type="NCBI Taxonomy" id="3402493"/>
    <lineage>
        <taxon>Eukaryota</taxon>
        <taxon>Metazoa</taxon>
        <taxon>Ecdysozoa</taxon>
        <taxon>Arthropoda</taxon>
        <taxon>Hexapoda</taxon>
        <taxon>Insecta</taxon>
        <taxon>Pterygota</taxon>
        <taxon>Neoptera</taxon>
        <taxon>Endopterygota</taxon>
        <taxon>Coleoptera</taxon>
        <taxon>Polyphaga</taxon>
        <taxon>Cucujiformia</taxon>
        <taxon>Chrysomeloidea</taxon>
        <taxon>Chrysomelidae</taxon>
        <taxon>Galerucinae</taxon>
        <taxon>Alticini</taxon>
        <taxon>Psylliodes</taxon>
    </lineage>
</organism>
<proteinExistence type="predicted"/>
<accession>A0A9P0GE98</accession>
<dbReference type="PANTHER" id="PTHR20898">
    <property type="entry name" value="DAEDALUS ON 3-RELATED-RELATED"/>
    <property type="match status" value="1"/>
</dbReference>
<dbReference type="Proteomes" id="UP001153636">
    <property type="component" value="Chromosome 6"/>
</dbReference>
<dbReference type="AlphaFoldDB" id="A0A9P0GE98"/>
<evidence type="ECO:0000313" key="1">
    <source>
        <dbReference type="EMBL" id="CAH1112595.1"/>
    </source>
</evidence>
<evidence type="ECO:0000313" key="2">
    <source>
        <dbReference type="Proteomes" id="UP001153636"/>
    </source>
</evidence>
<reference evidence="1" key="1">
    <citation type="submission" date="2022-01" db="EMBL/GenBank/DDBJ databases">
        <authorList>
            <person name="King R."/>
        </authorList>
    </citation>
    <scope>NUCLEOTIDE SEQUENCE</scope>
</reference>